<dbReference type="EMBL" id="CAFBOF010000004">
    <property type="protein sequence ID" value="CAB4970660.1"/>
    <property type="molecule type" value="Genomic_DNA"/>
</dbReference>
<dbReference type="EMBL" id="CAFBPQ010000005">
    <property type="protein sequence ID" value="CAB5015791.1"/>
    <property type="molecule type" value="Genomic_DNA"/>
</dbReference>
<reference evidence="2" key="1">
    <citation type="submission" date="2020-05" db="EMBL/GenBank/DDBJ databases">
        <authorList>
            <person name="Chiriac C."/>
            <person name="Salcher M."/>
            <person name="Ghai R."/>
            <person name="Kavagutti S V."/>
        </authorList>
    </citation>
    <scope>NUCLEOTIDE SEQUENCE</scope>
</reference>
<sequence length="108" mass="12356">MTMRTECRHYESRTYNNGEVVRKCRVDAAPEAPWRCPDDCVLFELRMIDVGWQVGSLERPEQAVEPEPEGQDIAALLNEAEDIVNSAAPEIIAEVDGKKKSKKKRKRR</sequence>
<evidence type="ECO:0000313" key="2">
    <source>
        <dbReference type="EMBL" id="CAB4970660.1"/>
    </source>
</evidence>
<name>A0A6J7LPM1_9ZZZZ</name>
<accession>A0A6J7LPM1</accession>
<evidence type="ECO:0000313" key="1">
    <source>
        <dbReference type="EMBL" id="CAB4910852.1"/>
    </source>
</evidence>
<organism evidence="2">
    <name type="scientific">freshwater metagenome</name>
    <dbReference type="NCBI Taxonomy" id="449393"/>
    <lineage>
        <taxon>unclassified sequences</taxon>
        <taxon>metagenomes</taxon>
        <taxon>ecological metagenomes</taxon>
    </lineage>
</organism>
<protein>
    <submittedName>
        <fullName evidence="2">Unannotated protein</fullName>
    </submittedName>
</protein>
<proteinExistence type="predicted"/>
<gene>
    <name evidence="1" type="ORF">UFOPK3605_01102</name>
    <name evidence="2" type="ORF">UFOPK3897_00400</name>
    <name evidence="3" type="ORF">UFOPK4121_00325</name>
</gene>
<evidence type="ECO:0000313" key="3">
    <source>
        <dbReference type="EMBL" id="CAB5015791.1"/>
    </source>
</evidence>
<dbReference type="AlphaFoldDB" id="A0A6J7LPM1"/>
<dbReference type="EMBL" id="CAFBMM010000058">
    <property type="protein sequence ID" value="CAB4910852.1"/>
    <property type="molecule type" value="Genomic_DNA"/>
</dbReference>